<name>A0A7K3W0S2_9ACTN</name>
<dbReference type="GO" id="GO:0046306">
    <property type="term" value="P:alkanesulfonate catabolic process"/>
    <property type="evidence" value="ECO:0007669"/>
    <property type="project" value="TreeGrafter"/>
</dbReference>
<keyword evidence="3" id="KW-0560">Oxidoreductase</keyword>
<gene>
    <name evidence="6" type="ORF">GCU56_11265</name>
</gene>
<feature type="domain" description="Luciferase-like" evidence="5">
    <location>
        <begin position="3"/>
        <end position="292"/>
    </location>
</feature>
<dbReference type="InterPro" id="IPR036661">
    <property type="entry name" value="Luciferase-like_sf"/>
</dbReference>
<evidence type="ECO:0000256" key="2">
    <source>
        <dbReference type="ARBA" id="ARBA00022643"/>
    </source>
</evidence>
<dbReference type="InterPro" id="IPR050172">
    <property type="entry name" value="SsuD_RutA_monooxygenase"/>
</dbReference>
<evidence type="ECO:0000256" key="4">
    <source>
        <dbReference type="ARBA" id="ARBA00023033"/>
    </source>
</evidence>
<dbReference type="Proteomes" id="UP000470246">
    <property type="component" value="Unassembled WGS sequence"/>
</dbReference>
<reference evidence="6 7" key="1">
    <citation type="submission" date="2020-02" db="EMBL/GenBank/DDBJ databases">
        <title>Geodermatophilus sabuli CPCC 205279 I12A-02694.</title>
        <authorList>
            <person name="Jiang Z."/>
        </authorList>
    </citation>
    <scope>NUCLEOTIDE SEQUENCE [LARGE SCALE GENOMIC DNA]</scope>
    <source>
        <strain evidence="6 7">I12A-02694</strain>
    </source>
</reference>
<keyword evidence="7" id="KW-1185">Reference proteome</keyword>
<proteinExistence type="predicted"/>
<evidence type="ECO:0000256" key="1">
    <source>
        <dbReference type="ARBA" id="ARBA00022630"/>
    </source>
</evidence>
<dbReference type="NCBIfam" id="TIGR03621">
    <property type="entry name" value="F420_MSMEG_2516"/>
    <property type="match status" value="1"/>
</dbReference>
<evidence type="ECO:0000256" key="3">
    <source>
        <dbReference type="ARBA" id="ARBA00023002"/>
    </source>
</evidence>
<dbReference type="PANTHER" id="PTHR42847:SF4">
    <property type="entry name" value="ALKANESULFONATE MONOOXYGENASE-RELATED"/>
    <property type="match status" value="1"/>
</dbReference>
<dbReference type="InterPro" id="IPR011251">
    <property type="entry name" value="Luciferase-like_dom"/>
</dbReference>
<comment type="caution">
    <text evidence="6">The sequence shown here is derived from an EMBL/GenBank/DDBJ whole genome shotgun (WGS) entry which is preliminary data.</text>
</comment>
<sequence>MSIPFRFGVLAMRPAATRTEWLDRARRAEDDGFGTFQVSDHFDRSPASPLLTLAAVAQATSSIRLGTLVLDNDFRHPAVLGKELATLDVLCDGRLEVGIGAGWMPADYAVSGLPFDPPGLRVDRLAETLAVLDAVLGSPEPVTWTGEHTRVTGLRSVPAPRQQPRPPLLVGGARPRVLGLAGRLADVVSVNIDVREGRVGPQATRSALADAVDEKVGWVRAAAAGRPVAPELHLVAYWAEVTERPEEAAARRIAAAGLDLAPRELLASPHCLIGPRAQVTERLLQARERWGFSYVTVYDSDAASLTPVVAGLAGT</sequence>
<protein>
    <submittedName>
        <fullName evidence="6">TIGR03621 family F420-dependent LLM class oxidoreductase</fullName>
    </submittedName>
</protein>
<evidence type="ECO:0000313" key="6">
    <source>
        <dbReference type="EMBL" id="NEK58452.1"/>
    </source>
</evidence>
<dbReference type="SUPFAM" id="SSF51679">
    <property type="entry name" value="Bacterial luciferase-like"/>
    <property type="match status" value="1"/>
</dbReference>
<keyword evidence="4" id="KW-0503">Monooxygenase</keyword>
<dbReference type="RefSeq" id="WP_163481820.1">
    <property type="nucleotide sequence ID" value="NZ_JAAGWF010000010.1"/>
</dbReference>
<keyword evidence="2" id="KW-0288">FMN</keyword>
<dbReference type="PANTHER" id="PTHR42847">
    <property type="entry name" value="ALKANESULFONATE MONOOXYGENASE"/>
    <property type="match status" value="1"/>
</dbReference>
<keyword evidence="1" id="KW-0285">Flavoprotein</keyword>
<dbReference type="InterPro" id="IPR019923">
    <property type="entry name" value="Lucif-like_OxRdtase_MSMEG_2516"/>
</dbReference>
<dbReference type="AlphaFoldDB" id="A0A7K3W0S2"/>
<dbReference type="Pfam" id="PF00296">
    <property type="entry name" value="Bac_luciferase"/>
    <property type="match status" value="1"/>
</dbReference>
<evidence type="ECO:0000259" key="5">
    <source>
        <dbReference type="Pfam" id="PF00296"/>
    </source>
</evidence>
<accession>A0A7K3W0S2</accession>
<evidence type="ECO:0000313" key="7">
    <source>
        <dbReference type="Proteomes" id="UP000470246"/>
    </source>
</evidence>
<dbReference type="EMBL" id="JAAGWF010000010">
    <property type="protein sequence ID" value="NEK58452.1"/>
    <property type="molecule type" value="Genomic_DNA"/>
</dbReference>
<dbReference type="Gene3D" id="3.20.20.30">
    <property type="entry name" value="Luciferase-like domain"/>
    <property type="match status" value="1"/>
</dbReference>
<dbReference type="GO" id="GO:0008726">
    <property type="term" value="F:alkanesulfonate monooxygenase activity"/>
    <property type="evidence" value="ECO:0007669"/>
    <property type="project" value="TreeGrafter"/>
</dbReference>
<organism evidence="6 7">
    <name type="scientific">Geodermatophilus sabuli</name>
    <dbReference type="NCBI Taxonomy" id="1564158"/>
    <lineage>
        <taxon>Bacteria</taxon>
        <taxon>Bacillati</taxon>
        <taxon>Actinomycetota</taxon>
        <taxon>Actinomycetes</taxon>
        <taxon>Geodermatophilales</taxon>
        <taxon>Geodermatophilaceae</taxon>
        <taxon>Geodermatophilus</taxon>
    </lineage>
</organism>